<evidence type="ECO:0000259" key="1">
    <source>
        <dbReference type="PROSITE" id="PS50994"/>
    </source>
</evidence>
<comment type="caution">
    <text evidence="2">The sequence shown here is derived from an EMBL/GenBank/DDBJ whole genome shotgun (WGS) entry which is preliminary data.</text>
</comment>
<dbReference type="InterPro" id="IPR047656">
    <property type="entry name" value="IS481-like_transpos"/>
</dbReference>
<gene>
    <name evidence="2" type="ORF">EC912_1211</name>
</gene>
<dbReference type="AlphaFoldDB" id="A0A4R3YFR7"/>
<dbReference type="SUPFAM" id="SSF53098">
    <property type="entry name" value="Ribonuclease H-like"/>
    <property type="match status" value="1"/>
</dbReference>
<evidence type="ECO:0000313" key="3">
    <source>
        <dbReference type="Proteomes" id="UP000295645"/>
    </source>
</evidence>
<sequence>MSVAELARRFGVCRTTAYKWLRRSQEDDSVADRSRRPHRSPGRTDSALEAAVIAVRQAHRRWGGRKIRQVLLNAGHATVPACSTITDILRRHDLIDPADSVASTPWKRFEHAAPNDLWQMDFKGTIKVGPRDCDPLTVLDDHSRFNIALRATPDMTGKTVQKALSEAFRIYGMPWRMNMDNGSPWGIANGVSSNLSAFAIWLIQLGIRVSFSAPHHPQTNGKDERFHRSLKAELLSQERFVSLRQAQRAFDLWRQIYNTVRPHQGIGMAVPADRYQPSLRSFPQVLPELQYPPADTVTRVRGHGRLYFKGTCTTLSMALSNHHVALRARDAQDGIYDVYFGHHHLTVIDLHQEP</sequence>
<dbReference type="PANTHER" id="PTHR35004">
    <property type="entry name" value="TRANSPOSASE RV3428C-RELATED"/>
    <property type="match status" value="1"/>
</dbReference>
<dbReference type="InterPro" id="IPR009057">
    <property type="entry name" value="Homeodomain-like_sf"/>
</dbReference>
<dbReference type="InterPro" id="IPR001584">
    <property type="entry name" value="Integrase_cat-core"/>
</dbReference>
<dbReference type="EMBL" id="SMCS01000021">
    <property type="protein sequence ID" value="TCV90986.1"/>
    <property type="molecule type" value="Genomic_DNA"/>
</dbReference>
<dbReference type="Pfam" id="PF13565">
    <property type="entry name" value="HTH_32"/>
    <property type="match status" value="1"/>
</dbReference>
<feature type="domain" description="Integrase catalytic" evidence="1">
    <location>
        <begin position="110"/>
        <end position="279"/>
    </location>
</feature>
<dbReference type="Gene3D" id="3.30.420.10">
    <property type="entry name" value="Ribonuclease H-like superfamily/Ribonuclease H"/>
    <property type="match status" value="1"/>
</dbReference>
<dbReference type="SUPFAM" id="SSF46689">
    <property type="entry name" value="Homeodomain-like"/>
    <property type="match status" value="1"/>
</dbReference>
<accession>A0A4R3YFR7</accession>
<dbReference type="PROSITE" id="PS50994">
    <property type="entry name" value="INTEGRASE"/>
    <property type="match status" value="1"/>
</dbReference>
<dbReference type="GO" id="GO:0015074">
    <property type="term" value="P:DNA integration"/>
    <property type="evidence" value="ECO:0007669"/>
    <property type="project" value="InterPro"/>
</dbReference>
<proteinExistence type="predicted"/>
<dbReference type="Proteomes" id="UP000295645">
    <property type="component" value="Unassembled WGS sequence"/>
</dbReference>
<dbReference type="NCBIfam" id="NF033577">
    <property type="entry name" value="transpos_IS481"/>
    <property type="match status" value="1"/>
</dbReference>
<name>A0A4R3YFR7_9GAMM</name>
<dbReference type="Pfam" id="PF13683">
    <property type="entry name" value="rve_3"/>
    <property type="match status" value="1"/>
</dbReference>
<organism evidence="2 3">
    <name type="scientific">Luteibacter rhizovicinus</name>
    <dbReference type="NCBI Taxonomy" id="242606"/>
    <lineage>
        <taxon>Bacteria</taxon>
        <taxon>Pseudomonadati</taxon>
        <taxon>Pseudomonadota</taxon>
        <taxon>Gammaproteobacteria</taxon>
        <taxon>Lysobacterales</taxon>
        <taxon>Rhodanobacteraceae</taxon>
        <taxon>Luteibacter</taxon>
    </lineage>
</organism>
<reference evidence="2 3" key="1">
    <citation type="submission" date="2019-03" db="EMBL/GenBank/DDBJ databases">
        <title>Above-ground endophytic microbial communities from plants in different locations in the United States.</title>
        <authorList>
            <person name="Frank C."/>
        </authorList>
    </citation>
    <scope>NUCLEOTIDE SEQUENCE [LARGE SCALE GENOMIC DNA]</scope>
    <source>
        <strain evidence="2 3">LP_13_YM</strain>
    </source>
</reference>
<dbReference type="InterPro" id="IPR012337">
    <property type="entry name" value="RNaseH-like_sf"/>
</dbReference>
<dbReference type="InterPro" id="IPR036397">
    <property type="entry name" value="RNaseH_sf"/>
</dbReference>
<keyword evidence="3" id="KW-1185">Reference proteome</keyword>
<evidence type="ECO:0000313" key="2">
    <source>
        <dbReference type="EMBL" id="TCV90986.1"/>
    </source>
</evidence>
<dbReference type="GO" id="GO:0003676">
    <property type="term" value="F:nucleic acid binding"/>
    <property type="evidence" value="ECO:0007669"/>
    <property type="project" value="InterPro"/>
</dbReference>
<dbReference type="PANTHER" id="PTHR35004:SF7">
    <property type="entry name" value="INTEGRASE PROTEIN"/>
    <property type="match status" value="1"/>
</dbReference>
<protein>
    <submittedName>
        <fullName evidence="2">Transposase InsO family protein</fullName>
    </submittedName>
</protein>